<proteinExistence type="predicted"/>
<comment type="caution">
    <text evidence="1">The sequence shown here is derived from an EMBL/GenBank/DDBJ whole genome shotgun (WGS) entry which is preliminary data.</text>
</comment>
<dbReference type="AlphaFoldDB" id="X1GPZ1"/>
<name>X1GPZ1_9ZZZZ</name>
<dbReference type="EMBL" id="BARU01018677">
    <property type="protein sequence ID" value="GAH59267.1"/>
    <property type="molecule type" value="Genomic_DNA"/>
</dbReference>
<accession>X1GPZ1</accession>
<evidence type="ECO:0000313" key="1">
    <source>
        <dbReference type="EMBL" id="GAH59267.1"/>
    </source>
</evidence>
<organism evidence="1">
    <name type="scientific">marine sediment metagenome</name>
    <dbReference type="NCBI Taxonomy" id="412755"/>
    <lineage>
        <taxon>unclassified sequences</taxon>
        <taxon>metagenomes</taxon>
        <taxon>ecological metagenomes</taxon>
    </lineage>
</organism>
<protein>
    <submittedName>
        <fullName evidence="1">Uncharacterized protein</fullName>
    </submittedName>
</protein>
<sequence>MILDIAIMGTVDKKYKTEHEVIEQISKMFTQINKLDFKKQ</sequence>
<gene>
    <name evidence="1" type="ORF">S03H2_30850</name>
</gene>
<reference evidence="1" key="1">
    <citation type="journal article" date="2014" name="Front. Microbiol.">
        <title>High frequency of phylogenetically diverse reductive dehalogenase-homologous genes in deep subseafloor sedimentary metagenomes.</title>
        <authorList>
            <person name="Kawai M."/>
            <person name="Futagami T."/>
            <person name="Toyoda A."/>
            <person name="Takaki Y."/>
            <person name="Nishi S."/>
            <person name="Hori S."/>
            <person name="Arai W."/>
            <person name="Tsubouchi T."/>
            <person name="Morono Y."/>
            <person name="Uchiyama I."/>
            <person name="Ito T."/>
            <person name="Fujiyama A."/>
            <person name="Inagaki F."/>
            <person name="Takami H."/>
        </authorList>
    </citation>
    <scope>NUCLEOTIDE SEQUENCE</scope>
    <source>
        <strain evidence="1">Expedition CK06-06</strain>
    </source>
</reference>